<dbReference type="InterPro" id="IPR017871">
    <property type="entry name" value="ABC_transporter-like_CS"/>
</dbReference>
<evidence type="ECO:0000256" key="8">
    <source>
        <dbReference type="ARBA" id="ARBA00022771"/>
    </source>
</evidence>
<dbReference type="InterPro" id="IPR013815">
    <property type="entry name" value="ATP_grasp_subdomain_1"/>
</dbReference>
<keyword evidence="6" id="KW-0227">DNA damage</keyword>
<dbReference type="PROSITE" id="PS00211">
    <property type="entry name" value="ABC_TRANSPORTER_1"/>
    <property type="match status" value="2"/>
</dbReference>
<evidence type="ECO:0000256" key="7">
    <source>
        <dbReference type="ARBA" id="ARBA00022769"/>
    </source>
</evidence>
<dbReference type="Gene3D" id="3.40.50.300">
    <property type="entry name" value="P-loop containing nucleotide triphosphate hydrolases"/>
    <property type="match status" value="2"/>
</dbReference>
<dbReference type="InterPro" id="IPR003439">
    <property type="entry name" value="ABC_transporter-like_ATP-bd"/>
</dbReference>
<keyword evidence="12" id="KW-0238">DNA-binding</keyword>
<keyword evidence="7" id="KW-0228">DNA excision</keyword>
<dbReference type="SUPFAM" id="SSF52540">
    <property type="entry name" value="P-loop containing nucleoside triphosphate hydrolases"/>
    <property type="match status" value="2"/>
</dbReference>
<dbReference type="InterPro" id="IPR041552">
    <property type="entry name" value="UvrA_DNA-bd"/>
</dbReference>
<evidence type="ECO:0000256" key="11">
    <source>
        <dbReference type="ARBA" id="ARBA00022881"/>
    </source>
</evidence>
<dbReference type="Pfam" id="PF11927">
    <property type="entry name" value="HODM_asu-like"/>
    <property type="match status" value="1"/>
</dbReference>
<keyword evidence="5" id="KW-0547">Nucleotide-binding</keyword>
<evidence type="ECO:0000256" key="4">
    <source>
        <dbReference type="ARBA" id="ARBA00022737"/>
    </source>
</evidence>
<keyword evidence="13" id="KW-0234">DNA repair</keyword>
<evidence type="ECO:0000256" key="13">
    <source>
        <dbReference type="ARBA" id="ARBA00023204"/>
    </source>
</evidence>
<dbReference type="InterPro" id="IPR003593">
    <property type="entry name" value="AAA+_ATPase"/>
</dbReference>
<dbReference type="Gene3D" id="1.10.8.280">
    <property type="entry name" value="ABC transporter ATPase domain-like"/>
    <property type="match status" value="1"/>
</dbReference>
<dbReference type="PANTHER" id="PTHR43152">
    <property type="entry name" value="UVRABC SYSTEM PROTEIN A"/>
    <property type="match status" value="1"/>
</dbReference>
<dbReference type="EMBL" id="JAOYFB010000041">
    <property type="protein sequence ID" value="KAK4044973.1"/>
    <property type="molecule type" value="Genomic_DNA"/>
</dbReference>
<dbReference type="PANTHER" id="PTHR43152:SF3">
    <property type="entry name" value="UVRABC SYSTEM PROTEIN A"/>
    <property type="match status" value="1"/>
</dbReference>
<keyword evidence="8" id="KW-0863">Zinc-finger</keyword>
<reference evidence="16 17" key="1">
    <citation type="journal article" date="2023" name="Nucleic Acids Res.">
        <title>The hologenome of Daphnia magna reveals possible DNA methylation and microbiome-mediated evolution of the host genome.</title>
        <authorList>
            <person name="Chaturvedi A."/>
            <person name="Li X."/>
            <person name="Dhandapani V."/>
            <person name="Marshall H."/>
            <person name="Kissane S."/>
            <person name="Cuenca-Cambronero M."/>
            <person name="Asole G."/>
            <person name="Calvet F."/>
            <person name="Ruiz-Romero M."/>
            <person name="Marangio P."/>
            <person name="Guigo R."/>
            <person name="Rago D."/>
            <person name="Mirbahai L."/>
            <person name="Eastwood N."/>
            <person name="Colbourne J.K."/>
            <person name="Zhou J."/>
            <person name="Mallon E."/>
            <person name="Orsini L."/>
        </authorList>
    </citation>
    <scope>NUCLEOTIDE SEQUENCE [LARGE SCALE GENOMIC DNA]</scope>
    <source>
        <strain evidence="16">LRV0_1</strain>
    </source>
</reference>
<keyword evidence="3" id="KW-0479">Metal-binding</keyword>
<dbReference type="NCBIfam" id="TIGR00630">
    <property type="entry name" value="uvra"/>
    <property type="match status" value="1"/>
</dbReference>
<keyword evidence="17" id="KW-1185">Reference proteome</keyword>
<feature type="compositionally biased region" description="Polar residues" evidence="14">
    <location>
        <begin position="1441"/>
        <end position="1456"/>
    </location>
</feature>
<keyword evidence="2" id="KW-0963">Cytoplasm</keyword>
<keyword evidence="10" id="KW-0067">ATP-binding</keyword>
<comment type="caution">
    <text evidence="16">The sequence shown here is derived from an EMBL/GenBank/DDBJ whole genome shotgun (WGS) entry which is preliminary data.</text>
</comment>
<evidence type="ECO:0000256" key="1">
    <source>
        <dbReference type="ARBA" id="ARBA00004496"/>
    </source>
</evidence>
<dbReference type="InterPro" id="IPR004602">
    <property type="entry name" value="UvrA"/>
</dbReference>
<accession>A0ABR0B8T0</accession>
<proteinExistence type="predicted"/>
<dbReference type="NCBIfam" id="NF001503">
    <property type="entry name" value="PRK00349.1"/>
    <property type="match status" value="1"/>
</dbReference>
<dbReference type="Gene3D" id="3.30.1490.20">
    <property type="entry name" value="ATP-grasp fold, A domain"/>
    <property type="match status" value="1"/>
</dbReference>
<evidence type="ECO:0000256" key="3">
    <source>
        <dbReference type="ARBA" id="ARBA00022723"/>
    </source>
</evidence>
<feature type="domain" description="ABC transporter" evidence="15">
    <location>
        <begin position="792"/>
        <end position="1139"/>
    </location>
</feature>
<evidence type="ECO:0000256" key="2">
    <source>
        <dbReference type="ARBA" id="ARBA00022490"/>
    </source>
</evidence>
<sequence length="1709" mass="184855">MLGRHVRDAPFDGACLRLVGLVSCLRDPKIDDPNLTVEGDKNIRRTHVAVDDVQRLSVVVGELVGVVETGEHFGNDSHPYAERDRLVPLLGALQDRRQTAAIKKLHHQEVLAVCFADIIRLNDIPVIEARGEPGFVEKHLAKLRVLGELTLQRLDDKKLVKPGKTTASREAGGACEQNGLALGGKWLYERSGISATEPTPGREGDDSIVIRGAREHNLKNVTVTIPKHKLVVFTGVSGSGKSSLAFDTLYAEGQRRYVESLSSYARQFLGQMEKPKYDSIKGLSPTIAIEQKAASNNPRSTVGTVTEVYDYLRVLWARFSTPHCPQCDDPVAGQSQARIVEILASYPEGTKLSLFAPLVQNRKGEHRAELESAKERGFHRVRIDGRLVDLTEETPRLDKKTKHDLDLLIDRIVVKAIELPRLTESVESALREGNGLLRAVCSGKGDAEEERLFSTARACLRCGISFEEPTPNHFSFNSPAGACTGCNGLGTRPEMDRDLLVPDGSKSIADRAVVPWAAAMGRGEGMKADWLTAVLRALGVRADVPWNTIPAEKREALLGGATVGRFVWEGLAPQLLRRLEETKSEEMRQYYLKYFSDKPCPECAGTRLKPESRVARIGAATLPVLCKLPVAEAFRWAEELPLPEQDRVVVEELRKEISNRLGFLVDVGLGYLTLARASGSLSGGESQRIRLASQIGSELTGVVYVLDEPSIGLHQRDNERLLRTLLRLRDLGNTGVVVEHDDDTIRAADYLCDFGPGAGARGGELVAAGTPAEVFAHPTSLTAAFHSGRRTIAVPAVRRRGNGEALRIAGAAEHNLKGVTVDFPLHTFIGVTGVSGAGKSTLVNRILLPTLQRTLHDSRVTVGRCERVESIREGEGIGPVTALIDKVVAIDQQPIGRTPRSNPATYTKIFDGIRELFAQLPESRARGWTASRFSFNVKGGSCDACGGDGLRRVEMHFLPDVFVPCDTCKGKRFNEATLRVTFKGKTIADVLAMSVGEALEIFANHRDILRGLKTLDDVGLSYLPLGQPSTTLSGGEAQRIKLARELAKVGTGRTVYVLDEPTTGLHVADIERLLTVLQRLVDAGNTVIVIEHNLDVIKCADHLIDLGPDGGDAGGPILALGTPEEVAGSARAPPGTTRGEGETFCKNERFRRALGGEYRPEAPRLEDRLGEVPGAEATDDHHRAGAGVEGGEALFELRDHAGADHPLSHQLRRFAPVQTGKACARIGNVPKDAGDIADQDDGAGGQGGGDAVRRGVGVDVVGVPGLIGAEASEDREEAVAKERLEERAVDADDVPDEAVLGLGVEGASREADRLPAGGDEGAAEVDVQAAGDDHLHDVEGGGVGHPAAVDDDRLLAEGPLEGGRLGAAPVDDDDRHLRGDRDQILGDDRKLRRGDDLATKLDDDDRREGGFLHDGVRPLARDRVRSGLAIRRRGARDSLNFQAKLSRSSSSTTNGARSCGEARHAPRSSRAPLRKRGGDRRRGPCGGGGPRLMDATAAREAPEILADVDADVATGRPRWDAYGRALQEDFAILHRGHEGRGRAIVLHVSGPSGWRPEHLVGADFAAIHGPVPGFPGRATDADDRRDAASKSMVASMIDRGPYVRYVWTVSVDPHFDHHPDSGLRARWTPASVQAEELYFRVERQTTVPFSNEDASLFLIRTFVYPFSRLSEDQRELLATALAVMPPEIAAYKGLSDAIAPAVAHLRRPR</sequence>
<dbReference type="Gene3D" id="1.20.1580.10">
    <property type="entry name" value="ABC transporter ATPase like domain"/>
    <property type="match status" value="2"/>
</dbReference>
<evidence type="ECO:0000313" key="16">
    <source>
        <dbReference type="EMBL" id="KAK4044973.1"/>
    </source>
</evidence>
<organism evidence="16 17">
    <name type="scientific">Daphnia magna</name>
    <dbReference type="NCBI Taxonomy" id="35525"/>
    <lineage>
        <taxon>Eukaryota</taxon>
        <taxon>Metazoa</taxon>
        <taxon>Ecdysozoa</taxon>
        <taxon>Arthropoda</taxon>
        <taxon>Crustacea</taxon>
        <taxon>Branchiopoda</taxon>
        <taxon>Diplostraca</taxon>
        <taxon>Cladocera</taxon>
        <taxon>Anomopoda</taxon>
        <taxon>Daphniidae</taxon>
        <taxon>Daphnia</taxon>
    </lineage>
</organism>
<dbReference type="PROSITE" id="PS50893">
    <property type="entry name" value="ABC_TRANSPORTER_2"/>
    <property type="match status" value="1"/>
</dbReference>
<feature type="region of interest" description="Disordered" evidence="14">
    <location>
        <begin position="1441"/>
        <end position="1492"/>
    </location>
</feature>
<dbReference type="SMART" id="SM00382">
    <property type="entry name" value="AAA"/>
    <property type="match status" value="1"/>
</dbReference>
<dbReference type="InterPro" id="IPR021848">
    <property type="entry name" value="HODM_asu-like"/>
</dbReference>
<protein>
    <recommendedName>
        <fullName evidence="15">ABC transporter domain-containing protein</fullName>
    </recommendedName>
</protein>
<keyword evidence="9" id="KW-0862">Zinc</keyword>
<dbReference type="CDD" id="cd03271">
    <property type="entry name" value="ABC_UvrA_II"/>
    <property type="match status" value="1"/>
</dbReference>
<dbReference type="InterPro" id="IPR027417">
    <property type="entry name" value="P-loop_NTPase"/>
</dbReference>
<name>A0ABR0B8T0_9CRUS</name>
<evidence type="ECO:0000256" key="9">
    <source>
        <dbReference type="ARBA" id="ARBA00022833"/>
    </source>
</evidence>
<comment type="subcellular location">
    <subcellularLocation>
        <location evidence="1">Cytoplasm</location>
    </subcellularLocation>
</comment>
<feature type="region of interest" description="Disordered" evidence="14">
    <location>
        <begin position="1358"/>
        <end position="1381"/>
    </location>
</feature>
<evidence type="ECO:0000256" key="6">
    <source>
        <dbReference type="ARBA" id="ARBA00022763"/>
    </source>
</evidence>
<dbReference type="InterPro" id="IPR041102">
    <property type="entry name" value="UvrA_inter"/>
</dbReference>
<dbReference type="Pfam" id="PF17760">
    <property type="entry name" value="UvrA_inter"/>
    <property type="match status" value="1"/>
</dbReference>
<keyword evidence="4" id="KW-0677">Repeat</keyword>
<evidence type="ECO:0000256" key="12">
    <source>
        <dbReference type="ARBA" id="ARBA00023125"/>
    </source>
</evidence>
<gene>
    <name evidence="16" type="ORF">OUZ56_032379</name>
</gene>
<evidence type="ECO:0000256" key="14">
    <source>
        <dbReference type="SAM" id="MobiDB-lite"/>
    </source>
</evidence>
<keyword evidence="11" id="KW-0267">Excision nuclease</keyword>
<evidence type="ECO:0000256" key="10">
    <source>
        <dbReference type="ARBA" id="ARBA00022840"/>
    </source>
</evidence>
<dbReference type="Pfam" id="PF17755">
    <property type="entry name" value="UvrA_DNA-bind"/>
    <property type="match status" value="1"/>
</dbReference>
<evidence type="ECO:0000313" key="17">
    <source>
        <dbReference type="Proteomes" id="UP001234178"/>
    </source>
</evidence>
<evidence type="ECO:0000256" key="5">
    <source>
        <dbReference type="ARBA" id="ARBA00022741"/>
    </source>
</evidence>
<evidence type="ECO:0000259" key="15">
    <source>
        <dbReference type="PROSITE" id="PS50893"/>
    </source>
</evidence>
<dbReference type="Proteomes" id="UP001234178">
    <property type="component" value="Unassembled WGS sequence"/>
</dbReference>